<dbReference type="Gene3D" id="1.25.40.10">
    <property type="entry name" value="Tetratricopeptide repeat domain"/>
    <property type="match status" value="2"/>
</dbReference>
<comment type="subcellular location">
    <subcellularLocation>
        <location evidence="1">Nucleus</location>
    </subcellularLocation>
</comment>
<sequence>MIRIAALNASSTIEDDHEGSFKSHKTQTKEAQEAEAFALYHKALDLQKHDRFEESAKAYHELLEARLLREAVPSGDEKEGLKHPGLMLKYSTYKNLAQLAAQREDLETAMEFYLEAVMLDSTDVNLWYKIGHVALRLIRVPLARHAFEEGLRCNPDHWPCLDNLITVLYTLSDYTTCLYFICKALEKDCRYSKGLVLKEKIFEEQPCLRKDSLRMFLKCDMSIHDVSVSAAETQAIVEEALGLRKKRQALTVREKEPDLKLVQPIPFFTWKCLGESLLAMYNHLTTCEPLRPSLGKRIDLSDYQDPSQPLVSSVVVAPVSVIQPSPVTASPAVAVAEPVLSYAPVAAASFPLHSPSLLETGVPVGDISGGDKSKKGVKRKKIAEESGETAKRRSARVRNTKCKKEEKVDFQELLMKFLPSRLRKLDPEEEDDPFNTYEVQSEAKLQSFPNIGPHRLSYDSATFMESEKQDVHAFLLENLTNGGILELMMRYLKSMGHKFLLRWPPGLTEVVLSIYHSWRRHSTSLPNPLLRDCSNKHIKDMMLMSLSCMELQLDQWLLTKGRSSAVSPRNCPAGVVNGRFGPDFPGTHFLGDLLQLSFASSQRDLFEDGWLEFVVRVYWLKARFLALQGDMEQALENYDICTELLQSSTAIQAEAGTEQRDIIIRLPNLYNDSVVSLEEIDKNLKSLERCQSLEEIQRLYEAGDYKAVVHLLRPTLCTSGFDRAKHLEFMTSIPERPAQLLLLQDSLLRLKDHRQCFECSDVALHEAVQQMVNASESAAKEEWVATVTQLLLGIEQALSADNSGSILKESSSSTGLTRLTNNLIQVIDCSMAVQEEPKEPHVSSVLPWIILHRIIWQEEDTFHSLCHQQQLQNPTDEVMAETPMLPSSLMLLNTAHEYLGRRSWCCNSDGALLRFYVRVLQKELAASTSEDTHPYKEELETALEQCFYCLYSFPSKKSKARYLEEHSAQQVDLIWEDALFMFEYFKPKTLPEFDSYKTSTVSADLANLLKRIATIVPRTERPALSLDKVSAYIEGASAEVPCLPEGADPSPPVVNELYYLLADYHFKNKEQSKAIKFYMHDICICPNRFDSWAGMALARASRIQDKLNSNELKSDGPIWKHATPVLNCFRRALEIDSSNLSLWIEYGTMSYALHSFASRQLKQWRAELPPELVQQMEGRRDSMLETARHCFTSAARCEGDGDEEEWLIHYMLGKVAEKQQQPPAVYLLHYRQAGHYLHEEAARYPKKIHYHNPPELAMEALEVYFRLHASILKLLGKPDSGVSAEVLVNFMKEAAEGPFARGEEKNTPKASEKEKACLVDEDSHSSAGTLPGPGASLPSSSGPGLTSPPYTATPIDHDYVKCKKPHQQATPDERSQDSTAVALSDSSSTQDFFNEPASSLEGSRKLYVEKKLPISSSQAGPTAKDLQGATEERGKTEESLESTEGFRATEQGSQKPAADPPASACIAVKPAASAPALWDGRKRADPLAEPAAFPQGLPAGAEERRQFLTEQCIAAFHLCLSRFPQHYKSLYRLAFLYTYSKTHRNLQWARDVLLGSGIPWQQLQHMPAQGLFCERNKTNFFNGIWRIPVDEIDRPGSFAWHMNRSIVLLLKVLAQLRDHSTLLKVSSMLQRTPDQGKKYLRDADRQVLAQRAFILTVKVLEDTLSELAEGSERPGPKACGLPGARMTTDVPHKASPEDSQEGLPHSKKPPLADGSGPGAEPGGKAGPLNHRPVAMEAGDSTDQAGERKDKESPRAGPTEPMDTGEATARCSDSERAPPPQPGRPPRDRGPESRPTELSLEELSISARQQPSPLTSAQPAPAAAPATTPGARGGSHPEEPPTRPSRKRKLLEDTESGKTLLLDAYRVWQQGQKGVAYDLGRIERIMSETYMLIKQAAGDTPTTPKHPKDSRENFFPGAVAPTAPDPVPADTLQRPSDTHAKPRPAPAASTAIIPCLPSVSASTPDPSKDSGPPRLHRPEATPSMISLGPEGEELAGGAEGMGFPPQEPLHSEQVKTVPESPSTEPHCWPTEPTPRPGTEPTCSQVTSSKVPSGASAQPPEGPPSKAEPGRAKSRLLPSMPKLVIPSAATKFPPEITVTPPTPTLLSPKGSISEETKQKLKSAILSAQSAANVRKESLCQPALEVLETSSQESSLESETDEDDDYMDI</sequence>
<evidence type="ECO:0000256" key="8">
    <source>
        <dbReference type="ARBA" id="ARBA00078627"/>
    </source>
</evidence>
<proteinExistence type="predicted"/>
<dbReference type="SUPFAM" id="SSF48452">
    <property type="entry name" value="TPR-like"/>
    <property type="match status" value="2"/>
</dbReference>
<dbReference type="RefSeq" id="XP_040475433.1">
    <property type="nucleotide sequence ID" value="XM_040619499.1"/>
</dbReference>
<feature type="repeat" description="TPR" evidence="9">
    <location>
        <begin position="90"/>
        <end position="123"/>
    </location>
</feature>
<feature type="compositionally biased region" description="Basic and acidic residues" evidence="10">
    <location>
        <begin position="1784"/>
        <end position="1794"/>
    </location>
</feature>
<keyword evidence="2" id="KW-0597">Phosphoprotein</keyword>
<keyword evidence="3" id="KW-0677">Repeat</keyword>
<dbReference type="GO" id="GO:0006325">
    <property type="term" value="P:chromatin organization"/>
    <property type="evidence" value="ECO:0007669"/>
    <property type="project" value="UniProtKB-KW"/>
</dbReference>
<keyword evidence="5" id="KW-0156">Chromatin regulator</keyword>
<reference evidence="13" key="1">
    <citation type="submission" date="2025-08" db="UniProtKB">
        <authorList>
            <consortium name="RefSeq"/>
        </authorList>
    </citation>
    <scope>IDENTIFICATION</scope>
    <source>
        <tissue evidence="13">Whole blood</tissue>
    </source>
</reference>
<feature type="compositionally biased region" description="Low complexity" evidence="10">
    <location>
        <begin position="1327"/>
        <end position="1349"/>
    </location>
</feature>
<evidence type="ECO:0000256" key="10">
    <source>
        <dbReference type="SAM" id="MobiDB-lite"/>
    </source>
</evidence>
<dbReference type="InterPro" id="IPR019734">
    <property type="entry name" value="TPR_rpt"/>
</dbReference>
<keyword evidence="4 9" id="KW-0802">TPR repeat</keyword>
<feature type="region of interest" description="Disordered" evidence="10">
    <location>
        <begin position="368"/>
        <end position="400"/>
    </location>
</feature>
<feature type="compositionally biased region" description="Polar residues" evidence="10">
    <location>
        <begin position="1377"/>
        <end position="1399"/>
    </location>
</feature>
<evidence type="ECO:0000256" key="5">
    <source>
        <dbReference type="ARBA" id="ARBA00022853"/>
    </source>
</evidence>
<evidence type="ECO:0000256" key="2">
    <source>
        <dbReference type="ARBA" id="ARBA00022553"/>
    </source>
</evidence>
<evidence type="ECO:0000259" key="11">
    <source>
        <dbReference type="Pfam" id="PF09047"/>
    </source>
</evidence>
<feature type="compositionally biased region" description="Acidic residues" evidence="10">
    <location>
        <begin position="2153"/>
        <end position="2166"/>
    </location>
</feature>
<evidence type="ECO:0000256" key="3">
    <source>
        <dbReference type="ARBA" id="ARBA00022737"/>
    </source>
</evidence>
<evidence type="ECO:0000256" key="1">
    <source>
        <dbReference type="ARBA" id="ARBA00004123"/>
    </source>
</evidence>
<feature type="region of interest" description="Disordered" evidence="10">
    <location>
        <begin position="1299"/>
        <end position="1399"/>
    </location>
</feature>
<evidence type="ECO:0000313" key="12">
    <source>
        <dbReference type="Proteomes" id="UP000261680"/>
    </source>
</evidence>
<dbReference type="FunFam" id="1.25.40.10:FF:000076">
    <property type="entry name" value="calcineurin-binding protein cabin-1 isoform X1"/>
    <property type="match status" value="1"/>
</dbReference>
<gene>
    <name evidence="13" type="primary">CABIN1</name>
</gene>
<organism evidence="12 13">
    <name type="scientific">Ursus maritimus</name>
    <name type="common">Polar bear</name>
    <name type="synonym">Thalarctos maritimus</name>
    <dbReference type="NCBI Taxonomy" id="29073"/>
    <lineage>
        <taxon>Eukaryota</taxon>
        <taxon>Metazoa</taxon>
        <taxon>Chordata</taxon>
        <taxon>Craniata</taxon>
        <taxon>Vertebrata</taxon>
        <taxon>Euteleostomi</taxon>
        <taxon>Mammalia</taxon>
        <taxon>Eutheria</taxon>
        <taxon>Laurasiatheria</taxon>
        <taxon>Carnivora</taxon>
        <taxon>Caniformia</taxon>
        <taxon>Ursidae</taxon>
        <taxon>Ursus</taxon>
    </lineage>
</organism>
<feature type="compositionally biased region" description="Basic and acidic residues" evidence="10">
    <location>
        <begin position="382"/>
        <end position="391"/>
    </location>
</feature>
<dbReference type="GO" id="GO:0005634">
    <property type="term" value="C:nucleus"/>
    <property type="evidence" value="ECO:0007669"/>
    <property type="project" value="UniProtKB-SubCell"/>
</dbReference>
<keyword evidence="6" id="KW-0539">Nucleus</keyword>
<evidence type="ECO:0000256" key="6">
    <source>
        <dbReference type="ARBA" id="ARBA00023242"/>
    </source>
</evidence>
<feature type="compositionally biased region" description="Basic and acidic residues" evidence="10">
    <location>
        <begin position="1301"/>
        <end position="1324"/>
    </location>
</feature>
<dbReference type="PANTHER" id="PTHR15502:SF7">
    <property type="entry name" value="CALCINEURIN-BINDING PROTEIN CABIN-1"/>
    <property type="match status" value="1"/>
</dbReference>
<dbReference type="FunFam" id="1.25.40.10:FF:000654">
    <property type="entry name" value="Calcineurin-binding protein 1"/>
    <property type="match status" value="1"/>
</dbReference>
<dbReference type="Proteomes" id="UP000261680">
    <property type="component" value="Unplaced"/>
</dbReference>
<feature type="region of interest" description="Disordered" evidence="10">
    <location>
        <begin position="2143"/>
        <end position="2166"/>
    </location>
</feature>
<dbReference type="CDD" id="cd13839">
    <property type="entry name" value="MEF2_binding"/>
    <property type="match status" value="1"/>
</dbReference>
<dbReference type="GeneID" id="103669278"/>
<feature type="compositionally biased region" description="Basic and acidic residues" evidence="10">
    <location>
        <begin position="1744"/>
        <end position="1753"/>
    </location>
</feature>
<dbReference type="Pfam" id="PF09047">
    <property type="entry name" value="MEF2_binding"/>
    <property type="match status" value="1"/>
</dbReference>
<feature type="compositionally biased region" description="Gly residues" evidence="10">
    <location>
        <begin position="1715"/>
        <end position="1725"/>
    </location>
</feature>
<dbReference type="InterPro" id="IPR011990">
    <property type="entry name" value="TPR-like_helical_dom_sf"/>
</dbReference>
<dbReference type="PROSITE" id="PS50005">
    <property type="entry name" value="TPR"/>
    <property type="match status" value="1"/>
</dbReference>
<name>A0A8M1EWX5_URSMA</name>
<evidence type="ECO:0000313" key="13">
    <source>
        <dbReference type="RefSeq" id="XP_040475433.1"/>
    </source>
</evidence>
<feature type="domain" description="Calcineurin-binding protein cabin-1 MEF2-binding" evidence="11">
    <location>
        <begin position="2102"/>
        <end position="2136"/>
    </location>
</feature>
<keyword evidence="12" id="KW-1185">Reference proteome</keyword>
<feature type="compositionally biased region" description="Low complexity" evidence="10">
    <location>
        <begin position="1808"/>
        <end position="1829"/>
    </location>
</feature>
<dbReference type="InterPro" id="IPR015134">
    <property type="entry name" value="MEF2-bd"/>
</dbReference>
<feature type="region of interest" description="Disordered" evidence="10">
    <location>
        <begin position="1412"/>
        <end position="1462"/>
    </location>
</feature>
<dbReference type="PANTHER" id="PTHR15502">
    <property type="entry name" value="CALCINEURIN-BINDING PROTEIN CABIN 1-RELATED"/>
    <property type="match status" value="1"/>
</dbReference>
<protein>
    <recommendedName>
        <fullName evidence="7">Calcineurin-binding protein cabin-1</fullName>
    </recommendedName>
    <alternativeName>
        <fullName evidence="8">Calcineurin inhibitor</fullName>
    </alternativeName>
</protein>
<evidence type="ECO:0000256" key="7">
    <source>
        <dbReference type="ARBA" id="ARBA00071005"/>
    </source>
</evidence>
<evidence type="ECO:0000256" key="4">
    <source>
        <dbReference type="ARBA" id="ARBA00022803"/>
    </source>
</evidence>
<evidence type="ECO:0000256" key="9">
    <source>
        <dbReference type="PROSITE-ProRule" id="PRU00339"/>
    </source>
</evidence>
<dbReference type="CTD" id="23523"/>
<dbReference type="SMART" id="SM00028">
    <property type="entry name" value="TPR"/>
    <property type="match status" value="5"/>
</dbReference>
<accession>A0A8M1EWX5</accession>
<dbReference type="InterPro" id="IPR033053">
    <property type="entry name" value="Hir3/CABIN1"/>
</dbReference>
<feature type="region of interest" description="Disordered" evidence="10">
    <location>
        <begin position="1668"/>
        <end position="1853"/>
    </location>
</feature>
<dbReference type="GO" id="GO:0031491">
    <property type="term" value="F:nucleosome binding"/>
    <property type="evidence" value="ECO:0007669"/>
    <property type="project" value="TreeGrafter"/>
</dbReference>
<feature type="region of interest" description="Disordered" evidence="10">
    <location>
        <begin position="1895"/>
        <end position="2110"/>
    </location>
</feature>